<keyword evidence="2" id="KW-1185">Reference proteome</keyword>
<sequence length="333" mass="37969">MDSIPGEPNSNANLKKTEISPPERKRNGDDSDAVKHDIGCNDDGKRESFKWTDESLCVMCDILNKHITSNGRNIPFKWADHQLEFEKVSYHKFNSVTAFRSKYDAMRTGYNLWKSLKGGETILRWDESTGTLDCSDDWWEKKIKENPDFKRIRKKQPSRELQDAWDQLFANVVASAIDLNKSNHVNLEDEDDEATCFSNFIKEERREDGLPPNQGDVCQTGSKPKPILMKCGTRESERAKMVKEVMTRQNVAQHSVLKKVKTSSVNQVGDSSISACIGVISRMVDEGLMASCSELWCFAVNLFEDAVKRELFMSLPDDVGRLAWLRYKQNLGN</sequence>
<reference evidence="2" key="1">
    <citation type="journal article" date="2022" name="Mol. Ecol. Resour.">
        <title>The genomes of chicory, endive, great burdock and yacon provide insights into Asteraceae palaeo-polyploidization history and plant inulin production.</title>
        <authorList>
            <person name="Fan W."/>
            <person name="Wang S."/>
            <person name="Wang H."/>
            <person name="Wang A."/>
            <person name="Jiang F."/>
            <person name="Liu H."/>
            <person name="Zhao H."/>
            <person name="Xu D."/>
            <person name="Zhang Y."/>
        </authorList>
    </citation>
    <scope>NUCLEOTIDE SEQUENCE [LARGE SCALE GENOMIC DNA]</scope>
    <source>
        <strain evidence="2">cv. Yunnan</strain>
    </source>
</reference>
<evidence type="ECO:0000313" key="2">
    <source>
        <dbReference type="Proteomes" id="UP001056120"/>
    </source>
</evidence>
<dbReference type="Proteomes" id="UP001056120">
    <property type="component" value="Linkage Group LG27"/>
</dbReference>
<comment type="caution">
    <text evidence="1">The sequence shown here is derived from an EMBL/GenBank/DDBJ whole genome shotgun (WGS) entry which is preliminary data.</text>
</comment>
<protein>
    <submittedName>
        <fullName evidence="1">Uncharacterized protein</fullName>
    </submittedName>
</protein>
<evidence type="ECO:0000313" key="1">
    <source>
        <dbReference type="EMBL" id="KAI3687205.1"/>
    </source>
</evidence>
<reference evidence="1 2" key="2">
    <citation type="journal article" date="2022" name="Mol. Ecol. Resour.">
        <title>The genomes of chicory, endive, great burdock and yacon provide insights into Asteraceae paleo-polyploidization history and plant inulin production.</title>
        <authorList>
            <person name="Fan W."/>
            <person name="Wang S."/>
            <person name="Wang H."/>
            <person name="Wang A."/>
            <person name="Jiang F."/>
            <person name="Liu H."/>
            <person name="Zhao H."/>
            <person name="Xu D."/>
            <person name="Zhang Y."/>
        </authorList>
    </citation>
    <scope>NUCLEOTIDE SEQUENCE [LARGE SCALE GENOMIC DNA]</scope>
    <source>
        <strain evidence="2">cv. Yunnan</strain>
        <tissue evidence="1">Leaves</tissue>
    </source>
</reference>
<proteinExistence type="predicted"/>
<dbReference type="EMBL" id="CM042044">
    <property type="protein sequence ID" value="KAI3687205.1"/>
    <property type="molecule type" value="Genomic_DNA"/>
</dbReference>
<gene>
    <name evidence="1" type="ORF">L1987_80899</name>
</gene>
<organism evidence="1 2">
    <name type="scientific">Smallanthus sonchifolius</name>
    <dbReference type="NCBI Taxonomy" id="185202"/>
    <lineage>
        <taxon>Eukaryota</taxon>
        <taxon>Viridiplantae</taxon>
        <taxon>Streptophyta</taxon>
        <taxon>Embryophyta</taxon>
        <taxon>Tracheophyta</taxon>
        <taxon>Spermatophyta</taxon>
        <taxon>Magnoliopsida</taxon>
        <taxon>eudicotyledons</taxon>
        <taxon>Gunneridae</taxon>
        <taxon>Pentapetalae</taxon>
        <taxon>asterids</taxon>
        <taxon>campanulids</taxon>
        <taxon>Asterales</taxon>
        <taxon>Asteraceae</taxon>
        <taxon>Asteroideae</taxon>
        <taxon>Heliantheae alliance</taxon>
        <taxon>Millerieae</taxon>
        <taxon>Smallanthus</taxon>
    </lineage>
</organism>
<accession>A0ACB8YT74</accession>
<name>A0ACB8YT74_9ASTR</name>